<organism evidence="1 2">
    <name type="scientific">Sphaerisporangium flaviroseum</name>
    <dbReference type="NCBI Taxonomy" id="509199"/>
    <lineage>
        <taxon>Bacteria</taxon>
        <taxon>Bacillati</taxon>
        <taxon>Actinomycetota</taxon>
        <taxon>Actinomycetes</taxon>
        <taxon>Streptosporangiales</taxon>
        <taxon>Streptosporangiaceae</taxon>
        <taxon>Sphaerisporangium</taxon>
    </lineage>
</organism>
<comment type="caution">
    <text evidence="1">The sequence shown here is derived from an EMBL/GenBank/DDBJ whole genome shotgun (WGS) entry which is preliminary data.</text>
</comment>
<gene>
    <name evidence="1" type="ORF">GCM10022226_02760</name>
</gene>
<dbReference type="EMBL" id="BAAAZR010000001">
    <property type="protein sequence ID" value="GAA3787795.1"/>
    <property type="molecule type" value="Genomic_DNA"/>
</dbReference>
<evidence type="ECO:0000313" key="1">
    <source>
        <dbReference type="EMBL" id="GAA3787795.1"/>
    </source>
</evidence>
<name>A0ABP7HBA9_9ACTN</name>
<dbReference type="Proteomes" id="UP001500888">
    <property type="component" value="Unassembled WGS sequence"/>
</dbReference>
<sequence length="97" mass="10446">MGGVARDATRVARLVQVEQAEAELGEAEQLLARSHEHVQIVDGEACLDRDVSISIDQGLEWKGGAPPGACPLRPSEDLLQPLTHALSLGILRYLTVH</sequence>
<keyword evidence="2" id="KW-1185">Reference proteome</keyword>
<evidence type="ECO:0000313" key="2">
    <source>
        <dbReference type="Proteomes" id="UP001500888"/>
    </source>
</evidence>
<reference evidence="2" key="1">
    <citation type="journal article" date="2019" name="Int. J. Syst. Evol. Microbiol.">
        <title>The Global Catalogue of Microorganisms (GCM) 10K type strain sequencing project: providing services to taxonomists for standard genome sequencing and annotation.</title>
        <authorList>
            <consortium name="The Broad Institute Genomics Platform"/>
            <consortium name="The Broad Institute Genome Sequencing Center for Infectious Disease"/>
            <person name="Wu L."/>
            <person name="Ma J."/>
        </authorList>
    </citation>
    <scope>NUCLEOTIDE SEQUENCE [LARGE SCALE GENOMIC DNA]</scope>
    <source>
        <strain evidence="2">JCM 16908</strain>
    </source>
</reference>
<protein>
    <submittedName>
        <fullName evidence="1">Uncharacterized protein</fullName>
    </submittedName>
</protein>
<accession>A0ABP7HBA9</accession>
<proteinExistence type="predicted"/>